<accession>A0AB34G7W9</accession>
<comment type="caution">
    <text evidence="2">The sequence shown here is derived from an EMBL/GenBank/DDBJ whole genome shotgun (WGS) entry which is preliminary data.</text>
</comment>
<organism evidence="2 3">
    <name type="scientific">Eschrichtius robustus</name>
    <name type="common">California gray whale</name>
    <name type="synonym">Eschrichtius gibbosus</name>
    <dbReference type="NCBI Taxonomy" id="9764"/>
    <lineage>
        <taxon>Eukaryota</taxon>
        <taxon>Metazoa</taxon>
        <taxon>Chordata</taxon>
        <taxon>Craniata</taxon>
        <taxon>Vertebrata</taxon>
        <taxon>Euteleostomi</taxon>
        <taxon>Mammalia</taxon>
        <taxon>Eutheria</taxon>
        <taxon>Laurasiatheria</taxon>
        <taxon>Artiodactyla</taxon>
        <taxon>Whippomorpha</taxon>
        <taxon>Cetacea</taxon>
        <taxon>Mysticeti</taxon>
        <taxon>Eschrichtiidae</taxon>
        <taxon>Eschrichtius</taxon>
    </lineage>
</organism>
<dbReference type="Gene3D" id="1.10.560.10">
    <property type="entry name" value="GroEL-like equatorial domain"/>
    <property type="match status" value="1"/>
</dbReference>
<dbReference type="SUPFAM" id="SSF48592">
    <property type="entry name" value="GroEL equatorial domain-like"/>
    <property type="match status" value="1"/>
</dbReference>
<feature type="compositionally biased region" description="Low complexity" evidence="1">
    <location>
        <begin position="26"/>
        <end position="54"/>
    </location>
</feature>
<evidence type="ECO:0000313" key="2">
    <source>
        <dbReference type="EMBL" id="KAJ8775848.1"/>
    </source>
</evidence>
<dbReference type="GO" id="GO:0005524">
    <property type="term" value="F:ATP binding"/>
    <property type="evidence" value="ECO:0007669"/>
    <property type="project" value="InterPro"/>
</dbReference>
<reference evidence="2 3" key="1">
    <citation type="submission" date="2022-11" db="EMBL/GenBank/DDBJ databases">
        <title>Whole genome sequence of Eschrichtius robustus ER-17-0199.</title>
        <authorList>
            <person name="Bruniche-Olsen A."/>
            <person name="Black A.N."/>
            <person name="Fields C.J."/>
            <person name="Walden K."/>
            <person name="Dewoody J.A."/>
        </authorList>
    </citation>
    <scope>NUCLEOTIDE SEQUENCE [LARGE SCALE GENOMIC DNA]</scope>
    <source>
        <strain evidence="2">ER-17-0199</strain>
        <tissue evidence="2">Blubber</tissue>
    </source>
</reference>
<dbReference type="EMBL" id="JAIQCJ010002567">
    <property type="protein sequence ID" value="KAJ8775848.1"/>
    <property type="molecule type" value="Genomic_DNA"/>
</dbReference>
<dbReference type="InterPro" id="IPR002423">
    <property type="entry name" value="Cpn60/GroEL/TCP-1"/>
</dbReference>
<feature type="region of interest" description="Disordered" evidence="1">
    <location>
        <begin position="1"/>
        <end position="54"/>
    </location>
</feature>
<keyword evidence="3" id="KW-1185">Reference proteome</keyword>
<dbReference type="Proteomes" id="UP001159641">
    <property type="component" value="Unassembled WGS sequence"/>
</dbReference>
<feature type="region of interest" description="Disordered" evidence="1">
    <location>
        <begin position="69"/>
        <end position="89"/>
    </location>
</feature>
<dbReference type="InterPro" id="IPR027413">
    <property type="entry name" value="GROEL-like_equatorial_sf"/>
</dbReference>
<protein>
    <submittedName>
        <fullName evidence="2">Uncharacterized protein</fullName>
    </submittedName>
</protein>
<feature type="compositionally biased region" description="Pro residues" evidence="1">
    <location>
        <begin position="1"/>
        <end position="25"/>
    </location>
</feature>
<name>A0AB34G7W9_ESCRO</name>
<dbReference type="AlphaFoldDB" id="A0AB34G7W9"/>
<sequence>MDPGPPPGGLLPPPPPPPPRPPPPLLLGFLLPGSASRISRSPGSSSSSVTSPSLGRVVPHCAASHICNRKDKQTSRHLKEADEQHKRVRWPKRPRHTGAAELLVTAKGETVVTGYATDILRALELEHPAARLLRLAAQSQAEQSGDGAAFVVPLPQALLAQAGRRLRAGLPRAQLREA</sequence>
<evidence type="ECO:0000256" key="1">
    <source>
        <dbReference type="SAM" id="MobiDB-lite"/>
    </source>
</evidence>
<proteinExistence type="predicted"/>
<feature type="compositionally biased region" description="Basic and acidic residues" evidence="1">
    <location>
        <begin position="69"/>
        <end position="85"/>
    </location>
</feature>
<dbReference type="GO" id="GO:0005832">
    <property type="term" value="C:chaperonin-containing T-complex"/>
    <property type="evidence" value="ECO:0007669"/>
    <property type="project" value="UniProtKB-ARBA"/>
</dbReference>
<evidence type="ECO:0000313" key="3">
    <source>
        <dbReference type="Proteomes" id="UP001159641"/>
    </source>
</evidence>
<dbReference type="Pfam" id="PF00118">
    <property type="entry name" value="Cpn60_TCP1"/>
    <property type="match status" value="1"/>
</dbReference>
<gene>
    <name evidence="2" type="ORF">J1605_016075</name>
</gene>